<sequence length="164" mass="18045">MRKAESLKKLLLETVPGLRDNPERLALFIDNGTVAGGHGPSLSFEYRYVVNLVFEGFTGSTNHLVVPILAWIADNQPELLGRPGVEPFSFEAEILDQDSQDVSIRVALTEPAVVTPREDGGYAVSHPNPGNPRDLDLLPGNAKLWQLFLRDTLIAQTSDPEFQP</sequence>
<evidence type="ECO:0000313" key="1">
    <source>
        <dbReference type="EMBL" id="SNS20267.1"/>
    </source>
</evidence>
<keyword evidence="2" id="KW-1185">Reference proteome</keyword>
<evidence type="ECO:0000313" key="2">
    <source>
        <dbReference type="Proteomes" id="UP000198281"/>
    </source>
</evidence>
<dbReference type="AlphaFoldDB" id="A0A239CJB3"/>
<protein>
    <submittedName>
        <fullName evidence="1">P2 phage tail completion protein R (GpR)</fullName>
    </submittedName>
</protein>
<name>A0A239CJB3_9SPHN</name>
<organism evidence="1 2">
    <name type="scientific">Edaphosphingomonas laterariae</name>
    <dbReference type="NCBI Taxonomy" id="861865"/>
    <lineage>
        <taxon>Bacteria</taxon>
        <taxon>Pseudomonadati</taxon>
        <taxon>Pseudomonadota</taxon>
        <taxon>Alphaproteobacteria</taxon>
        <taxon>Sphingomonadales</taxon>
        <taxon>Rhizorhabdaceae</taxon>
        <taxon>Edaphosphingomonas</taxon>
    </lineage>
</organism>
<accession>A0A239CJB3</accession>
<proteinExistence type="predicted"/>
<dbReference type="Proteomes" id="UP000198281">
    <property type="component" value="Unassembled WGS sequence"/>
</dbReference>
<dbReference type="RefSeq" id="WP_089218239.1">
    <property type="nucleotide sequence ID" value="NZ_FZOS01000002.1"/>
</dbReference>
<reference evidence="2" key="1">
    <citation type="submission" date="2017-06" db="EMBL/GenBank/DDBJ databases">
        <authorList>
            <person name="Varghese N."/>
            <person name="Submissions S."/>
        </authorList>
    </citation>
    <scope>NUCLEOTIDE SEQUENCE [LARGE SCALE GENOMIC DNA]</scope>
    <source>
        <strain evidence="2">LNB2</strain>
    </source>
</reference>
<dbReference type="InterPro" id="IPR009678">
    <property type="entry name" value="Phage_tail_completion_R"/>
</dbReference>
<dbReference type="Pfam" id="PF06891">
    <property type="entry name" value="P2_Phage_GpR"/>
    <property type="match status" value="1"/>
</dbReference>
<dbReference type="OrthoDB" id="8564199at2"/>
<gene>
    <name evidence="1" type="ORF">SAMN06295912_102246</name>
</gene>
<dbReference type="EMBL" id="FZOS01000002">
    <property type="protein sequence ID" value="SNS20267.1"/>
    <property type="molecule type" value="Genomic_DNA"/>
</dbReference>